<feature type="domain" description="DSBA-like thioredoxin" evidence="1">
    <location>
        <begin position="3"/>
        <end position="204"/>
    </location>
</feature>
<dbReference type="CDD" id="cd03024">
    <property type="entry name" value="DsbA_FrnE"/>
    <property type="match status" value="1"/>
</dbReference>
<dbReference type="PANTHER" id="PTHR13887:SF41">
    <property type="entry name" value="THIOREDOXIN SUPERFAMILY PROTEIN"/>
    <property type="match status" value="1"/>
</dbReference>
<accession>A0A162DEN9</accession>
<dbReference type="GO" id="GO:0016491">
    <property type="term" value="F:oxidoreductase activity"/>
    <property type="evidence" value="ECO:0007669"/>
    <property type="project" value="InterPro"/>
</dbReference>
<dbReference type="SUPFAM" id="SSF52833">
    <property type="entry name" value="Thioredoxin-like"/>
    <property type="match status" value="1"/>
</dbReference>
<evidence type="ECO:0000313" key="2">
    <source>
        <dbReference type="EMBL" id="KYG29397.1"/>
    </source>
</evidence>
<protein>
    <submittedName>
        <fullName evidence="2">Disulfide bond formation protein DsbA</fullName>
    </submittedName>
</protein>
<evidence type="ECO:0000313" key="3">
    <source>
        <dbReference type="Proteomes" id="UP000075806"/>
    </source>
</evidence>
<reference evidence="2" key="1">
    <citation type="submission" date="2016-02" db="EMBL/GenBank/DDBJ databases">
        <title>Genome sequence of Bacillus trypoxylicola KCTC 13244(T).</title>
        <authorList>
            <person name="Jeong H."/>
            <person name="Park S.-H."/>
            <person name="Choi S.-K."/>
        </authorList>
    </citation>
    <scope>NUCLEOTIDE SEQUENCE [LARGE SCALE GENOMIC DNA]</scope>
    <source>
        <strain evidence="2">KCTC 13244</strain>
    </source>
</reference>
<dbReference type="PANTHER" id="PTHR13887">
    <property type="entry name" value="GLUTATHIONE S-TRANSFERASE KAPPA"/>
    <property type="match status" value="1"/>
</dbReference>
<keyword evidence="3" id="KW-1185">Reference proteome</keyword>
<dbReference type="InterPro" id="IPR036249">
    <property type="entry name" value="Thioredoxin-like_sf"/>
</dbReference>
<dbReference type="Pfam" id="PF01323">
    <property type="entry name" value="DSBA"/>
    <property type="match status" value="1"/>
</dbReference>
<organism evidence="2 3">
    <name type="scientific">Alkalihalobacillus trypoxylicola</name>
    <dbReference type="NCBI Taxonomy" id="519424"/>
    <lineage>
        <taxon>Bacteria</taxon>
        <taxon>Bacillati</taxon>
        <taxon>Bacillota</taxon>
        <taxon>Bacilli</taxon>
        <taxon>Bacillales</taxon>
        <taxon>Bacillaceae</taxon>
        <taxon>Alkalihalobacillus</taxon>
    </lineage>
</organism>
<dbReference type="AlphaFoldDB" id="A0A162DEN9"/>
<dbReference type="InterPro" id="IPR001853">
    <property type="entry name" value="DSBA-like_thioredoxin_dom"/>
</dbReference>
<evidence type="ECO:0000259" key="1">
    <source>
        <dbReference type="Pfam" id="PF01323"/>
    </source>
</evidence>
<sequence>MKVEIWSDVACPFCYIGERKFEEALKDFSDRDQVEIEFKSFQLDPNAKKNTDLSMDQVLAKKYRVSEEQAKNMNAQVADTAKMVGLSFQMDKIKPTNTLDAHRLSHYAKEKGKMKEMMERLLKAYFTEGLNVGDHETLVSLAEEVGFQGEDVLSFLRGNQYADVVIAEQQEGSGLGVQGVPFFVFDRKYAVSGAQDPKAFLEVLEKVKSEQEPKLTVLSDKEEGNACSDGHCNI</sequence>
<comment type="caution">
    <text evidence="2">The sequence shown here is derived from an EMBL/GenBank/DDBJ whole genome shotgun (WGS) entry which is preliminary data.</text>
</comment>
<dbReference type="STRING" id="519424.AZF04_07690"/>
<dbReference type="RefSeq" id="WP_061949199.1">
    <property type="nucleotide sequence ID" value="NZ_LTAO01000023.1"/>
</dbReference>
<gene>
    <name evidence="2" type="ORF">AZF04_07690</name>
</gene>
<dbReference type="Gene3D" id="3.40.30.10">
    <property type="entry name" value="Glutaredoxin"/>
    <property type="match status" value="1"/>
</dbReference>
<dbReference type="OrthoDB" id="9799122at2"/>
<dbReference type="EMBL" id="LTAO01000023">
    <property type="protein sequence ID" value="KYG29397.1"/>
    <property type="molecule type" value="Genomic_DNA"/>
</dbReference>
<name>A0A162DEN9_9BACI</name>
<proteinExistence type="predicted"/>
<dbReference type="Proteomes" id="UP000075806">
    <property type="component" value="Unassembled WGS sequence"/>
</dbReference>